<organism evidence="5 6">
    <name type="scientific">Pseudonocardia xishanensis</name>
    <dbReference type="NCBI Taxonomy" id="630995"/>
    <lineage>
        <taxon>Bacteria</taxon>
        <taxon>Bacillati</taxon>
        <taxon>Actinomycetota</taxon>
        <taxon>Actinomycetes</taxon>
        <taxon>Pseudonocardiales</taxon>
        <taxon>Pseudonocardiaceae</taxon>
        <taxon>Pseudonocardia</taxon>
    </lineage>
</organism>
<accession>A0ABP8RYP8</accession>
<gene>
    <name evidence="5" type="ORF">GCM10023175_50210</name>
</gene>
<dbReference type="InterPro" id="IPR020617">
    <property type="entry name" value="Thiolase_C"/>
</dbReference>
<evidence type="ECO:0000256" key="2">
    <source>
        <dbReference type="ARBA" id="ARBA00022679"/>
    </source>
</evidence>
<dbReference type="InterPro" id="IPR016039">
    <property type="entry name" value="Thiolase-like"/>
</dbReference>
<dbReference type="InterPro" id="IPR002155">
    <property type="entry name" value="Thiolase"/>
</dbReference>
<dbReference type="RefSeq" id="WP_345423429.1">
    <property type="nucleotide sequence ID" value="NZ_BAABGT010000076.1"/>
</dbReference>
<evidence type="ECO:0000313" key="5">
    <source>
        <dbReference type="EMBL" id="GAA4553695.1"/>
    </source>
</evidence>
<reference evidence="6" key="1">
    <citation type="journal article" date="2019" name="Int. J. Syst. Evol. Microbiol.">
        <title>The Global Catalogue of Microorganisms (GCM) 10K type strain sequencing project: providing services to taxonomists for standard genome sequencing and annotation.</title>
        <authorList>
            <consortium name="The Broad Institute Genomics Platform"/>
            <consortium name="The Broad Institute Genome Sequencing Center for Infectious Disease"/>
            <person name="Wu L."/>
            <person name="Ma J."/>
        </authorList>
    </citation>
    <scope>NUCLEOTIDE SEQUENCE [LARGE SCALE GENOMIC DNA]</scope>
    <source>
        <strain evidence="6">JCM 17906</strain>
    </source>
</reference>
<proteinExistence type="inferred from homology"/>
<comment type="similarity">
    <text evidence="1">Belongs to the thiolase-like superfamily. Thiolase family.</text>
</comment>
<dbReference type="Gene3D" id="3.40.47.10">
    <property type="match status" value="2"/>
</dbReference>
<keyword evidence="3" id="KW-0012">Acyltransferase</keyword>
<evidence type="ECO:0000313" key="6">
    <source>
        <dbReference type="Proteomes" id="UP001501598"/>
    </source>
</evidence>
<feature type="domain" description="Thiolase C-terminal" evidence="4">
    <location>
        <begin position="244"/>
        <end position="329"/>
    </location>
</feature>
<keyword evidence="6" id="KW-1185">Reference proteome</keyword>
<comment type="caution">
    <text evidence="5">The sequence shown here is derived from an EMBL/GenBank/DDBJ whole genome shotgun (WGS) entry which is preliminary data.</text>
</comment>
<dbReference type="Proteomes" id="UP001501598">
    <property type="component" value="Unassembled WGS sequence"/>
</dbReference>
<keyword evidence="2" id="KW-0808">Transferase</keyword>
<dbReference type="PIRSF" id="PIRSF000429">
    <property type="entry name" value="Ac-CoA_Ac_transf"/>
    <property type="match status" value="1"/>
</dbReference>
<dbReference type="Pfam" id="PF02803">
    <property type="entry name" value="Thiolase_C"/>
    <property type="match status" value="1"/>
</dbReference>
<sequence>MSTHLVIIEAVRAPLVLDQAGGLADGTRVGELLSPIVDAILTRSRTRPEQIDEIVVCGTARNTVEALASKAVDLQSASGTTALEERARVGSAPLTLVAAVRGRESPFPASTPPVAPMGVESVSSTVARSVARAVAADAAGDFVGEIAPVVLAGTNGWVLERDEVGAFDRDRLSVRVGAGSGGSAALLETDRPPSALAPPAFGAAALLVCAEDRAVELGFRPLARILASVGERSTTDTVWEVQERVTSRALARAGLLTSQLDHVEIDERFSQAPEVWGRRFRVHEDLVNPRGGALALGVPGLASGLRLVVTVINGLRTSGGVFGLVIAHELDDTVRAIVVERTDQVSAT</sequence>
<dbReference type="PANTHER" id="PTHR43365">
    <property type="entry name" value="BLR7806 PROTEIN"/>
    <property type="match status" value="1"/>
</dbReference>
<evidence type="ECO:0000256" key="3">
    <source>
        <dbReference type="ARBA" id="ARBA00023315"/>
    </source>
</evidence>
<dbReference type="EMBL" id="BAABGT010000076">
    <property type="protein sequence ID" value="GAA4553695.1"/>
    <property type="molecule type" value="Genomic_DNA"/>
</dbReference>
<evidence type="ECO:0000259" key="4">
    <source>
        <dbReference type="Pfam" id="PF02803"/>
    </source>
</evidence>
<evidence type="ECO:0000256" key="1">
    <source>
        <dbReference type="ARBA" id="ARBA00010982"/>
    </source>
</evidence>
<dbReference type="PANTHER" id="PTHR43365:SF1">
    <property type="entry name" value="ACETYL-COA C-ACYLTRANSFERASE"/>
    <property type="match status" value="1"/>
</dbReference>
<dbReference type="SUPFAM" id="SSF53901">
    <property type="entry name" value="Thiolase-like"/>
    <property type="match status" value="1"/>
</dbReference>
<protein>
    <recommendedName>
        <fullName evidence="4">Thiolase C-terminal domain-containing protein</fullName>
    </recommendedName>
</protein>
<name>A0ABP8RYP8_9PSEU</name>